<proteinExistence type="predicted"/>
<dbReference type="EMBL" id="JAMKFB020000008">
    <property type="protein sequence ID" value="KAL0185545.1"/>
    <property type="molecule type" value="Genomic_DNA"/>
</dbReference>
<sequence>EFEDTQRVGQMEIVAKLLLEQNMKERSRKSPVLSHEKKHDEKLLQNLLPPSAHSRRE</sequence>
<evidence type="ECO:0000313" key="2">
    <source>
        <dbReference type="EMBL" id="KAL0185545.1"/>
    </source>
</evidence>
<keyword evidence="3" id="KW-1185">Reference proteome</keyword>
<comment type="caution">
    <text evidence="2">The sequence shown here is derived from an EMBL/GenBank/DDBJ whole genome shotgun (WGS) entry which is preliminary data.</text>
</comment>
<dbReference type="Proteomes" id="UP001529510">
    <property type="component" value="Unassembled WGS sequence"/>
</dbReference>
<feature type="non-terminal residue" evidence="2">
    <location>
        <position position="57"/>
    </location>
</feature>
<reference evidence="2 3" key="1">
    <citation type="submission" date="2024-05" db="EMBL/GenBank/DDBJ databases">
        <title>Genome sequencing and assembly of Indian major carp, Cirrhinus mrigala (Hamilton, 1822).</title>
        <authorList>
            <person name="Mohindra V."/>
            <person name="Chowdhury L.M."/>
            <person name="Lal K."/>
            <person name="Jena J.K."/>
        </authorList>
    </citation>
    <scope>NUCLEOTIDE SEQUENCE [LARGE SCALE GENOMIC DNA]</scope>
    <source>
        <strain evidence="2">CM1030</strain>
        <tissue evidence="2">Blood</tissue>
    </source>
</reference>
<evidence type="ECO:0000256" key="1">
    <source>
        <dbReference type="SAM" id="MobiDB-lite"/>
    </source>
</evidence>
<accession>A0ABD0QIC7</accession>
<name>A0ABD0QIC7_CIRMR</name>
<dbReference type="AlphaFoldDB" id="A0ABD0QIC7"/>
<evidence type="ECO:0000313" key="3">
    <source>
        <dbReference type="Proteomes" id="UP001529510"/>
    </source>
</evidence>
<feature type="compositionally biased region" description="Basic and acidic residues" evidence="1">
    <location>
        <begin position="34"/>
        <end position="43"/>
    </location>
</feature>
<protein>
    <submittedName>
        <fullName evidence="2">Uncharacterized protein</fullName>
    </submittedName>
</protein>
<feature type="region of interest" description="Disordered" evidence="1">
    <location>
        <begin position="22"/>
        <end position="57"/>
    </location>
</feature>
<organism evidence="2 3">
    <name type="scientific">Cirrhinus mrigala</name>
    <name type="common">Mrigala</name>
    <dbReference type="NCBI Taxonomy" id="683832"/>
    <lineage>
        <taxon>Eukaryota</taxon>
        <taxon>Metazoa</taxon>
        <taxon>Chordata</taxon>
        <taxon>Craniata</taxon>
        <taxon>Vertebrata</taxon>
        <taxon>Euteleostomi</taxon>
        <taxon>Actinopterygii</taxon>
        <taxon>Neopterygii</taxon>
        <taxon>Teleostei</taxon>
        <taxon>Ostariophysi</taxon>
        <taxon>Cypriniformes</taxon>
        <taxon>Cyprinidae</taxon>
        <taxon>Labeoninae</taxon>
        <taxon>Labeonini</taxon>
        <taxon>Cirrhinus</taxon>
    </lineage>
</organism>
<feature type="non-terminal residue" evidence="2">
    <location>
        <position position="1"/>
    </location>
</feature>
<gene>
    <name evidence="2" type="ORF">M9458_017215</name>
</gene>